<name>A0A7W8E6M8_9BACT</name>
<dbReference type="Proteomes" id="UP000540989">
    <property type="component" value="Unassembled WGS sequence"/>
</dbReference>
<accession>A0A7W8E6M8</accession>
<proteinExistence type="predicted"/>
<organism evidence="1 2">
    <name type="scientific">Granulicella aggregans</name>
    <dbReference type="NCBI Taxonomy" id="474949"/>
    <lineage>
        <taxon>Bacteria</taxon>
        <taxon>Pseudomonadati</taxon>
        <taxon>Acidobacteriota</taxon>
        <taxon>Terriglobia</taxon>
        <taxon>Terriglobales</taxon>
        <taxon>Acidobacteriaceae</taxon>
        <taxon>Granulicella</taxon>
    </lineage>
</organism>
<dbReference type="AlphaFoldDB" id="A0A7W8E6M8"/>
<protein>
    <submittedName>
        <fullName evidence="1">Uncharacterized protein</fullName>
    </submittedName>
</protein>
<keyword evidence="2" id="KW-1185">Reference proteome</keyword>
<evidence type="ECO:0000313" key="1">
    <source>
        <dbReference type="EMBL" id="MBB5060499.1"/>
    </source>
</evidence>
<sequence length="76" mass="8449">MEHAEEADLRAQMPRIACDLEQRGGTRMILETTRRFMAERMKAIIKTTNADHLPALTMPKPVIDIVLEAATSTLAG</sequence>
<comment type="caution">
    <text evidence="1">The sequence shown here is derived from an EMBL/GenBank/DDBJ whole genome shotgun (WGS) entry which is preliminary data.</text>
</comment>
<evidence type="ECO:0000313" key="2">
    <source>
        <dbReference type="Proteomes" id="UP000540989"/>
    </source>
</evidence>
<dbReference type="RefSeq" id="WP_184222838.1">
    <property type="nucleotide sequence ID" value="NZ_JACHIP010000014.1"/>
</dbReference>
<gene>
    <name evidence="1" type="ORF">HDF16_005235</name>
</gene>
<reference evidence="1 2" key="1">
    <citation type="submission" date="2020-08" db="EMBL/GenBank/DDBJ databases">
        <title>Genomic Encyclopedia of Type Strains, Phase IV (KMG-V): Genome sequencing to study the core and pangenomes of soil and plant-associated prokaryotes.</title>
        <authorList>
            <person name="Whitman W."/>
        </authorList>
    </citation>
    <scope>NUCLEOTIDE SEQUENCE [LARGE SCALE GENOMIC DNA]</scope>
    <source>
        <strain evidence="1 2">M8UP14</strain>
    </source>
</reference>
<dbReference type="EMBL" id="JACHIP010000014">
    <property type="protein sequence ID" value="MBB5060499.1"/>
    <property type="molecule type" value="Genomic_DNA"/>
</dbReference>